<evidence type="ECO:0000313" key="3">
    <source>
        <dbReference type="Proteomes" id="UP000026961"/>
    </source>
</evidence>
<feature type="compositionally biased region" description="Basic and acidic residues" evidence="1">
    <location>
        <begin position="145"/>
        <end position="156"/>
    </location>
</feature>
<feature type="region of interest" description="Disordered" evidence="1">
    <location>
        <begin position="136"/>
        <end position="156"/>
    </location>
</feature>
<protein>
    <submittedName>
        <fullName evidence="2">Uncharacterized protein</fullName>
    </submittedName>
</protein>
<dbReference type="EnsemblPlants" id="OGLUM11G01590.1">
    <property type="protein sequence ID" value="OGLUM11G01590.1"/>
    <property type="gene ID" value="OGLUM11G01590"/>
</dbReference>
<evidence type="ECO:0000313" key="2">
    <source>
        <dbReference type="EnsemblPlants" id="OGLUM11G01590.1"/>
    </source>
</evidence>
<evidence type="ECO:0000256" key="1">
    <source>
        <dbReference type="SAM" id="MobiDB-lite"/>
    </source>
</evidence>
<proteinExistence type="predicted"/>
<keyword evidence="3" id="KW-1185">Reference proteome</keyword>
<sequence length="187" mass="20241">MALSSSQAGDGLPLLLLPSGGGNGAKRPRRRAAVERMRRMEAAPARWAQLDLAMLLKHRRTASSKVAAQSRHGPWAFLPVPCWALLQFHRAGPFGQHSPVTPPRLRRFRSRLAASSAATTSSSLLSGSAVASPSLQSAPRLSTYRPDDESGGRRQCPEYAEGVVDKICRYTINLLAAQSVRTNKTTN</sequence>
<dbReference type="Proteomes" id="UP000026961">
    <property type="component" value="Chromosome 11"/>
</dbReference>
<dbReference type="AlphaFoldDB" id="A0A0E0BEV9"/>
<accession>A0A0E0BEV9</accession>
<name>A0A0E0BEV9_9ORYZ</name>
<dbReference type="HOGENOM" id="CLU_1449793_0_0_1"/>
<reference evidence="2" key="1">
    <citation type="submission" date="2015-04" db="UniProtKB">
        <authorList>
            <consortium name="EnsemblPlants"/>
        </authorList>
    </citation>
    <scope>IDENTIFICATION</scope>
</reference>
<organism evidence="2">
    <name type="scientific">Oryza glumipatula</name>
    <dbReference type="NCBI Taxonomy" id="40148"/>
    <lineage>
        <taxon>Eukaryota</taxon>
        <taxon>Viridiplantae</taxon>
        <taxon>Streptophyta</taxon>
        <taxon>Embryophyta</taxon>
        <taxon>Tracheophyta</taxon>
        <taxon>Spermatophyta</taxon>
        <taxon>Magnoliopsida</taxon>
        <taxon>Liliopsida</taxon>
        <taxon>Poales</taxon>
        <taxon>Poaceae</taxon>
        <taxon>BOP clade</taxon>
        <taxon>Oryzoideae</taxon>
        <taxon>Oryzeae</taxon>
        <taxon>Oryzinae</taxon>
        <taxon>Oryza</taxon>
    </lineage>
</organism>
<dbReference type="Gramene" id="OGLUM11G01590.1">
    <property type="protein sequence ID" value="OGLUM11G01590.1"/>
    <property type="gene ID" value="OGLUM11G01590"/>
</dbReference>
<reference evidence="2" key="2">
    <citation type="submission" date="2018-05" db="EMBL/GenBank/DDBJ databases">
        <title>OgluRS3 (Oryza glumaepatula Reference Sequence Version 3).</title>
        <authorList>
            <person name="Zhang J."/>
            <person name="Kudrna D."/>
            <person name="Lee S."/>
            <person name="Talag J."/>
            <person name="Welchert J."/>
            <person name="Wing R.A."/>
        </authorList>
    </citation>
    <scope>NUCLEOTIDE SEQUENCE [LARGE SCALE GENOMIC DNA]</scope>
</reference>